<evidence type="ECO:0000313" key="2">
    <source>
        <dbReference type="Proteomes" id="UP000603200"/>
    </source>
</evidence>
<protein>
    <recommendedName>
        <fullName evidence="3">Excreted virulence factor EspC (Type VII ESX diderm)</fullName>
    </recommendedName>
</protein>
<keyword evidence="2" id="KW-1185">Reference proteome</keyword>
<accession>A0ABQ4A7M5</accession>
<reference evidence="1 2" key="1">
    <citation type="submission" date="2021-01" db="EMBL/GenBank/DDBJ databases">
        <title>Whole genome shotgun sequence of Actinoplanes humidus NBRC 14915.</title>
        <authorList>
            <person name="Komaki H."/>
            <person name="Tamura T."/>
        </authorList>
    </citation>
    <scope>NUCLEOTIDE SEQUENCE [LARGE SCALE GENOMIC DNA]</scope>
    <source>
        <strain evidence="1 2">NBRC 14915</strain>
    </source>
</reference>
<gene>
    <name evidence="1" type="ORF">Ahu01nite_099570</name>
</gene>
<sequence length="103" mass="10974">MAEGFAVDPSQLHSHAARLDALRGRFGAVTSASGFIAQDAAAYGLLCGWISDIMEGRHRRQDELVAYADENLSLLADALRATAKEYEETDSGTAENVSRAGGM</sequence>
<dbReference type="EMBL" id="BOMN01000155">
    <property type="protein sequence ID" value="GIE26855.1"/>
    <property type="molecule type" value="Genomic_DNA"/>
</dbReference>
<dbReference type="InterPro" id="IPR022536">
    <property type="entry name" value="EspC"/>
</dbReference>
<dbReference type="Pfam" id="PF10824">
    <property type="entry name" value="T7SS_ESX_EspC"/>
    <property type="match status" value="1"/>
</dbReference>
<dbReference type="RefSeq" id="WP_203843744.1">
    <property type="nucleotide sequence ID" value="NZ_BAAATV010000047.1"/>
</dbReference>
<evidence type="ECO:0008006" key="3">
    <source>
        <dbReference type="Google" id="ProtNLM"/>
    </source>
</evidence>
<name>A0ABQ4A7M5_9ACTN</name>
<evidence type="ECO:0000313" key="1">
    <source>
        <dbReference type="EMBL" id="GIE26855.1"/>
    </source>
</evidence>
<organism evidence="1 2">
    <name type="scientific">Winogradskya humida</name>
    <dbReference type="NCBI Taxonomy" id="113566"/>
    <lineage>
        <taxon>Bacteria</taxon>
        <taxon>Bacillati</taxon>
        <taxon>Actinomycetota</taxon>
        <taxon>Actinomycetes</taxon>
        <taxon>Micromonosporales</taxon>
        <taxon>Micromonosporaceae</taxon>
        <taxon>Winogradskya</taxon>
    </lineage>
</organism>
<dbReference type="Proteomes" id="UP000603200">
    <property type="component" value="Unassembled WGS sequence"/>
</dbReference>
<proteinExistence type="predicted"/>
<comment type="caution">
    <text evidence="1">The sequence shown here is derived from an EMBL/GenBank/DDBJ whole genome shotgun (WGS) entry which is preliminary data.</text>
</comment>